<evidence type="ECO:0000313" key="3">
    <source>
        <dbReference type="EMBL" id="EOO58607.1"/>
    </source>
</evidence>
<dbReference type="AlphaFoldDB" id="A0A9W5V5L7"/>
<accession>A0A9W5V5L7</accession>
<feature type="non-terminal residue" evidence="3">
    <location>
        <position position="1"/>
    </location>
</feature>
<protein>
    <recommendedName>
        <fullName evidence="2">CBM-cenC domain-containing protein</fullName>
    </recommendedName>
</protein>
<proteinExistence type="predicted"/>
<dbReference type="Pfam" id="PF02018">
    <property type="entry name" value="CBM_4_9"/>
    <property type="match status" value="1"/>
</dbReference>
<evidence type="ECO:0000256" key="1">
    <source>
        <dbReference type="ARBA" id="ARBA00022801"/>
    </source>
</evidence>
<evidence type="ECO:0000259" key="2">
    <source>
        <dbReference type="Pfam" id="PF02018"/>
    </source>
</evidence>
<organism evidence="3 4">
    <name type="scientific">Bacillus cereus VD196</name>
    <dbReference type="NCBI Taxonomy" id="1053243"/>
    <lineage>
        <taxon>Bacteria</taxon>
        <taxon>Bacillati</taxon>
        <taxon>Bacillota</taxon>
        <taxon>Bacilli</taxon>
        <taxon>Bacillales</taxon>
        <taxon>Bacillaceae</taxon>
        <taxon>Bacillus</taxon>
        <taxon>Bacillus cereus group</taxon>
    </lineage>
</organism>
<dbReference type="InterPro" id="IPR008979">
    <property type="entry name" value="Galactose-bd-like_sf"/>
</dbReference>
<dbReference type="InterPro" id="IPR003305">
    <property type="entry name" value="CenC_carb-bd"/>
</dbReference>
<keyword evidence="1" id="KW-0378">Hydrolase</keyword>
<reference evidence="3 4" key="1">
    <citation type="submission" date="2012-12" db="EMBL/GenBank/DDBJ databases">
        <title>The Genome Sequence of Bacillus cereus VD196.</title>
        <authorList>
            <consortium name="The Broad Institute Genome Sequencing Platform"/>
            <consortium name="The Broad Institute Genome Sequencing Center for Infectious Disease"/>
            <person name="Feldgarden M."/>
            <person name="Van der Auwera G.A."/>
            <person name="Mahillon J."/>
            <person name="Duprez V."/>
            <person name="Timmery S."/>
            <person name="Mattelet C."/>
            <person name="Dierick K."/>
            <person name="Sun M."/>
            <person name="Yu Z."/>
            <person name="Zhu L."/>
            <person name="Hu X."/>
            <person name="Shank E.B."/>
            <person name="Swiecicka I."/>
            <person name="Hansen B.M."/>
            <person name="Andrup L."/>
            <person name="Walker B."/>
            <person name="Young S.K."/>
            <person name="Zeng Q."/>
            <person name="Gargeya S."/>
            <person name="Fitzgerald M."/>
            <person name="Haas B."/>
            <person name="Abouelleil A."/>
            <person name="Alvarado L."/>
            <person name="Arachchi H.M."/>
            <person name="Berlin A.M."/>
            <person name="Chapman S.B."/>
            <person name="Dewar J."/>
            <person name="Goldberg J."/>
            <person name="Griggs A."/>
            <person name="Gujja S."/>
            <person name="Hansen M."/>
            <person name="Howarth C."/>
            <person name="Imamovic A."/>
            <person name="Larimer J."/>
            <person name="McCowan C."/>
            <person name="Murphy C."/>
            <person name="Neiman D."/>
            <person name="Pearson M."/>
            <person name="Priest M."/>
            <person name="Roberts A."/>
            <person name="Saif S."/>
            <person name="Shea T."/>
            <person name="Sisk P."/>
            <person name="Sykes S."/>
            <person name="Wortman J."/>
            <person name="Nusbaum C."/>
            <person name="Birren B."/>
        </authorList>
    </citation>
    <scope>NUCLEOTIDE SEQUENCE [LARGE SCALE GENOMIC DNA]</scope>
    <source>
        <strain evidence="3 4">VD196</strain>
    </source>
</reference>
<comment type="caution">
    <text evidence="3">The sequence shown here is derived from an EMBL/GenBank/DDBJ whole genome shotgun (WGS) entry which is preliminary data.</text>
</comment>
<dbReference type="EMBL" id="AHFL01000084">
    <property type="protein sequence ID" value="EOO58607.1"/>
    <property type="molecule type" value="Genomic_DNA"/>
</dbReference>
<dbReference type="InterPro" id="IPR003961">
    <property type="entry name" value="FN3_dom"/>
</dbReference>
<dbReference type="SUPFAM" id="SSF49785">
    <property type="entry name" value="Galactose-binding domain-like"/>
    <property type="match status" value="1"/>
</dbReference>
<dbReference type="Gene3D" id="2.60.120.260">
    <property type="entry name" value="Galactose-binding domain-like"/>
    <property type="match status" value="1"/>
</dbReference>
<sequence>QQEIDQLFTDSIQALYNHNFTISKTSAIQVHMTQQYMTELEGRVHRISDERKEKEIFQKEIDRAKKLLKERENGQARNLVKNGSFDSGLDNWKTWASSGAKKPEVQRDGGKSENVVKVDPNSSIEQVVTGLEPNTAYEFTLYAKVENGEKLSVGVKNTGAANVSAAISSTEYNQATLRFKTGSNATTATVYVYKPSGTKPGYADGVIAKK</sequence>
<feature type="domain" description="CBM-cenC" evidence="2">
    <location>
        <begin position="78"/>
        <end position="195"/>
    </location>
</feature>
<name>A0A9W5V5L7_BACCE</name>
<dbReference type="CDD" id="cd00063">
    <property type="entry name" value="FN3"/>
    <property type="match status" value="1"/>
</dbReference>
<dbReference type="Proteomes" id="UP000014023">
    <property type="component" value="Unassembled WGS sequence"/>
</dbReference>
<dbReference type="GO" id="GO:0016798">
    <property type="term" value="F:hydrolase activity, acting on glycosyl bonds"/>
    <property type="evidence" value="ECO:0007669"/>
    <property type="project" value="InterPro"/>
</dbReference>
<dbReference type="RefSeq" id="WP_016126212.1">
    <property type="nucleotide sequence ID" value="NZ_KB976272.1"/>
</dbReference>
<evidence type="ECO:0000313" key="4">
    <source>
        <dbReference type="Proteomes" id="UP000014023"/>
    </source>
</evidence>
<gene>
    <name evidence="3" type="ORF">IKE_06254</name>
</gene>